<gene>
    <name evidence="1" type="ORF">SACU0126_LOCUS16948</name>
</gene>
<organism evidence="1">
    <name type="scientific">Strombidinopsis acuminata</name>
    <dbReference type="NCBI Taxonomy" id="141414"/>
    <lineage>
        <taxon>Eukaryota</taxon>
        <taxon>Sar</taxon>
        <taxon>Alveolata</taxon>
        <taxon>Ciliophora</taxon>
        <taxon>Intramacronucleata</taxon>
        <taxon>Spirotrichea</taxon>
        <taxon>Choreotrichia</taxon>
        <taxon>Choreotrichida</taxon>
        <taxon>Strombidinopsidae</taxon>
        <taxon>Strombidinopsis</taxon>
    </lineage>
</organism>
<protein>
    <submittedName>
        <fullName evidence="1">Uncharacterized protein</fullName>
    </submittedName>
</protein>
<sequence length="168" mass="18591">MIDSRTAAGGESYLEYNKRRWGSDAWTRSLRAAGAQEGAPFAHWTTWPNTFHASRTLLHAARHGRDAEFKHECFRMCYEEGENLSLRETVAAAAERAAVPGGAAYAMSDEGAEETIEVLHGVCSDTGERVRSVPFYSIQKGAYSFSGAQDTKRWLAILEHFAEVSGEE</sequence>
<accession>A0A7S3SPW8</accession>
<reference evidence="1" key="1">
    <citation type="submission" date="2021-01" db="EMBL/GenBank/DDBJ databases">
        <authorList>
            <person name="Corre E."/>
            <person name="Pelletier E."/>
            <person name="Niang G."/>
            <person name="Scheremetjew M."/>
            <person name="Finn R."/>
            <person name="Kale V."/>
            <person name="Holt S."/>
            <person name="Cochrane G."/>
            <person name="Meng A."/>
            <person name="Brown T."/>
            <person name="Cohen L."/>
        </authorList>
    </citation>
    <scope>NUCLEOTIDE SEQUENCE</scope>
    <source>
        <strain evidence="1">SPMC142</strain>
    </source>
</reference>
<dbReference type="SUPFAM" id="SSF52833">
    <property type="entry name" value="Thioredoxin-like"/>
    <property type="match status" value="1"/>
</dbReference>
<evidence type="ECO:0000313" key="1">
    <source>
        <dbReference type="EMBL" id="CAE0561372.1"/>
    </source>
</evidence>
<dbReference type="AlphaFoldDB" id="A0A7S3SPW8"/>
<dbReference type="PANTHER" id="PTHR13887">
    <property type="entry name" value="GLUTATHIONE S-TRANSFERASE KAPPA"/>
    <property type="match status" value="1"/>
</dbReference>
<dbReference type="Gene3D" id="3.40.30.10">
    <property type="entry name" value="Glutaredoxin"/>
    <property type="match status" value="1"/>
</dbReference>
<dbReference type="EMBL" id="HBIQ01053176">
    <property type="protein sequence ID" value="CAE0561372.1"/>
    <property type="molecule type" value="Transcribed_RNA"/>
</dbReference>
<proteinExistence type="predicted"/>
<name>A0A7S3SPW8_9SPIT</name>
<dbReference type="PANTHER" id="PTHR13887:SF46">
    <property type="entry name" value="DSBA-LIKE THIOREDOXIN DOMAIN-CONTAINING PROTEIN"/>
    <property type="match status" value="1"/>
</dbReference>
<dbReference type="InterPro" id="IPR036249">
    <property type="entry name" value="Thioredoxin-like_sf"/>
</dbReference>